<dbReference type="RefSeq" id="WP_255026234.1">
    <property type="nucleotide sequence ID" value="NZ_JANDHW010000004.1"/>
</dbReference>
<accession>A0ABT1MHB1</accession>
<dbReference type="EMBL" id="JANDHW010000004">
    <property type="protein sequence ID" value="MCP9611439.1"/>
    <property type="molecule type" value="Genomic_DNA"/>
</dbReference>
<dbReference type="InterPro" id="IPR027848">
    <property type="entry name" value="DUF4494"/>
</dbReference>
<gene>
    <name evidence="1" type="ORF">NMU02_04975</name>
</gene>
<keyword evidence="2" id="KW-1185">Reference proteome</keyword>
<comment type="caution">
    <text evidence="1">The sequence shown here is derived from an EMBL/GenBank/DDBJ whole genome shotgun (WGS) entry which is preliminary data.</text>
</comment>
<evidence type="ECO:0000313" key="2">
    <source>
        <dbReference type="Proteomes" id="UP001205603"/>
    </source>
</evidence>
<reference evidence="1 2" key="1">
    <citation type="submission" date="2022-07" db="EMBL/GenBank/DDBJ databases">
        <title>Fecal culturing of patients with breast cancer.</title>
        <authorList>
            <person name="Teng N.M.Y."/>
            <person name="Kiu R."/>
            <person name="Evans R."/>
            <person name="Baker D.J."/>
            <person name="Zenner C."/>
            <person name="Robinson S.D."/>
            <person name="Hall L.J."/>
        </authorList>
    </citation>
    <scope>NUCLEOTIDE SEQUENCE [LARGE SCALE GENOMIC DNA]</scope>
    <source>
        <strain evidence="1 2">LH1063</strain>
    </source>
</reference>
<name>A0ABT1MHB1_9BACT</name>
<protein>
    <submittedName>
        <fullName evidence="1">DUF4494 domain-containing protein</fullName>
    </submittedName>
</protein>
<evidence type="ECO:0000313" key="1">
    <source>
        <dbReference type="EMBL" id="MCP9611439.1"/>
    </source>
</evidence>
<proteinExistence type="predicted"/>
<dbReference type="Pfam" id="PF14902">
    <property type="entry name" value="DUF4494"/>
    <property type="match status" value="1"/>
</dbReference>
<sequence length="152" mass="17380">MNNWFECKVKYDKTLENGMQKKVTEPYMVDALSFTEAEARIIKEITPFISGDFSVANIKRANISELFFDETGDRWYKCKVNFITLDEKSGMEKKTASYMLAQAADLPQALENLIEGMKGTMADYEIASITETAIMDIYPYAVDEEPVDRPKE</sequence>
<organism evidence="1 2">
    <name type="scientific">Coprobacter tertius</name>
    <dbReference type="NCBI Taxonomy" id="2944915"/>
    <lineage>
        <taxon>Bacteria</taxon>
        <taxon>Pseudomonadati</taxon>
        <taxon>Bacteroidota</taxon>
        <taxon>Bacteroidia</taxon>
        <taxon>Bacteroidales</taxon>
        <taxon>Barnesiellaceae</taxon>
        <taxon>Coprobacter</taxon>
    </lineage>
</organism>
<dbReference type="Proteomes" id="UP001205603">
    <property type="component" value="Unassembled WGS sequence"/>
</dbReference>